<gene>
    <name evidence="3" type="ORF">K458DRAFT_162629</name>
</gene>
<reference evidence="3" key="1">
    <citation type="journal article" date="2020" name="Stud. Mycol.">
        <title>101 Dothideomycetes genomes: a test case for predicting lifestyles and emergence of pathogens.</title>
        <authorList>
            <person name="Haridas S."/>
            <person name="Albert R."/>
            <person name="Binder M."/>
            <person name="Bloem J."/>
            <person name="Labutti K."/>
            <person name="Salamov A."/>
            <person name="Andreopoulos B."/>
            <person name="Baker S."/>
            <person name="Barry K."/>
            <person name="Bills G."/>
            <person name="Bluhm B."/>
            <person name="Cannon C."/>
            <person name="Castanera R."/>
            <person name="Culley D."/>
            <person name="Daum C."/>
            <person name="Ezra D."/>
            <person name="Gonzalez J."/>
            <person name="Henrissat B."/>
            <person name="Kuo A."/>
            <person name="Liang C."/>
            <person name="Lipzen A."/>
            <person name="Lutzoni F."/>
            <person name="Magnuson J."/>
            <person name="Mondo S."/>
            <person name="Nolan M."/>
            <person name="Ohm R."/>
            <person name="Pangilinan J."/>
            <person name="Park H.-J."/>
            <person name="Ramirez L."/>
            <person name="Alfaro M."/>
            <person name="Sun H."/>
            <person name="Tritt A."/>
            <person name="Yoshinaga Y."/>
            <person name="Zwiers L.-H."/>
            <person name="Turgeon B."/>
            <person name="Goodwin S."/>
            <person name="Spatafora J."/>
            <person name="Crous P."/>
            <person name="Grigoriev I."/>
        </authorList>
    </citation>
    <scope>NUCLEOTIDE SEQUENCE</scope>
    <source>
        <strain evidence="3">CBS 122367</strain>
    </source>
</reference>
<accession>A0A6G1IGH7</accession>
<dbReference type="InterPro" id="IPR007513">
    <property type="entry name" value="SERF-like_N"/>
</dbReference>
<feature type="region of interest" description="Disordered" evidence="1">
    <location>
        <begin position="1"/>
        <end position="31"/>
    </location>
</feature>
<feature type="compositionally biased region" description="Polar residues" evidence="1">
    <location>
        <begin position="107"/>
        <end position="116"/>
    </location>
</feature>
<name>A0A6G1IGH7_9PLEO</name>
<feature type="compositionally biased region" description="Basic and acidic residues" evidence="1">
    <location>
        <begin position="1"/>
        <end position="20"/>
    </location>
</feature>
<dbReference type="Proteomes" id="UP000799291">
    <property type="component" value="Unassembled WGS sequence"/>
</dbReference>
<keyword evidence="4" id="KW-1185">Reference proteome</keyword>
<feature type="compositionally biased region" description="Basic and acidic residues" evidence="1">
    <location>
        <begin position="90"/>
        <end position="106"/>
    </location>
</feature>
<sequence>MARGNQRDKAREKNLKKAAEQKSGNKMSGTEFAKAKEDTAAIMRAKQAAGKSSPLFGESRFLPCTGGQQEFQMCELMCGLTRVQPKRARLKEAPTLERRNRPEHSTRGSQADQLSTFGVGRVVEDVALRRRDGR</sequence>
<feature type="domain" description="Small EDRK-rich factor-like N-terminal" evidence="2">
    <location>
        <begin position="1"/>
        <end position="37"/>
    </location>
</feature>
<organism evidence="3 4">
    <name type="scientific">Lentithecium fluviatile CBS 122367</name>
    <dbReference type="NCBI Taxonomy" id="1168545"/>
    <lineage>
        <taxon>Eukaryota</taxon>
        <taxon>Fungi</taxon>
        <taxon>Dikarya</taxon>
        <taxon>Ascomycota</taxon>
        <taxon>Pezizomycotina</taxon>
        <taxon>Dothideomycetes</taxon>
        <taxon>Pleosporomycetidae</taxon>
        <taxon>Pleosporales</taxon>
        <taxon>Massarineae</taxon>
        <taxon>Lentitheciaceae</taxon>
        <taxon>Lentithecium</taxon>
    </lineage>
</organism>
<evidence type="ECO:0000256" key="1">
    <source>
        <dbReference type="SAM" id="MobiDB-lite"/>
    </source>
</evidence>
<evidence type="ECO:0000313" key="4">
    <source>
        <dbReference type="Proteomes" id="UP000799291"/>
    </source>
</evidence>
<dbReference type="OrthoDB" id="18018at2759"/>
<dbReference type="AlphaFoldDB" id="A0A6G1IGH7"/>
<feature type="region of interest" description="Disordered" evidence="1">
    <location>
        <begin position="89"/>
        <end position="116"/>
    </location>
</feature>
<dbReference type="EMBL" id="MU005624">
    <property type="protein sequence ID" value="KAF2677235.1"/>
    <property type="molecule type" value="Genomic_DNA"/>
</dbReference>
<evidence type="ECO:0000313" key="3">
    <source>
        <dbReference type="EMBL" id="KAF2677235.1"/>
    </source>
</evidence>
<protein>
    <recommendedName>
        <fullName evidence="2">Small EDRK-rich factor-like N-terminal domain-containing protein</fullName>
    </recommendedName>
</protein>
<proteinExistence type="predicted"/>
<evidence type="ECO:0000259" key="2">
    <source>
        <dbReference type="Pfam" id="PF04419"/>
    </source>
</evidence>
<dbReference type="Pfam" id="PF04419">
    <property type="entry name" value="SERF-like_N"/>
    <property type="match status" value="1"/>
</dbReference>